<comment type="subcellular location">
    <subcellularLocation>
        <location evidence="1">Cell membrane</location>
        <topology evidence="1">Multi-pass membrane protein</topology>
    </subcellularLocation>
</comment>
<evidence type="ECO:0000256" key="5">
    <source>
        <dbReference type="SAM" id="MobiDB-lite"/>
    </source>
</evidence>
<gene>
    <name evidence="7" type="ORF">MPLG2_1591</name>
</gene>
<evidence type="ECO:0000313" key="8">
    <source>
        <dbReference type="Proteomes" id="UP000238164"/>
    </source>
</evidence>
<dbReference type="EMBL" id="LT985188">
    <property type="protein sequence ID" value="SPD86627.1"/>
    <property type="molecule type" value="Genomic_DNA"/>
</dbReference>
<dbReference type="KEGG" id="mgg:MPLG2_1591"/>
<evidence type="ECO:0000256" key="6">
    <source>
        <dbReference type="SAM" id="Phobius"/>
    </source>
</evidence>
<reference evidence="7 8" key="1">
    <citation type="submission" date="2018-02" db="EMBL/GenBank/DDBJ databases">
        <authorList>
            <person name="Cohen D.B."/>
            <person name="Kent A.D."/>
        </authorList>
    </citation>
    <scope>NUCLEOTIDE SEQUENCE [LARGE SCALE GENOMIC DNA]</scope>
    <source>
        <strain evidence="7">1</strain>
    </source>
</reference>
<dbReference type="Proteomes" id="UP000238164">
    <property type="component" value="Chromosome 1"/>
</dbReference>
<keyword evidence="3 6" id="KW-1133">Transmembrane helix</keyword>
<dbReference type="GO" id="GO:0005886">
    <property type="term" value="C:plasma membrane"/>
    <property type="evidence" value="ECO:0007669"/>
    <property type="project" value="UniProtKB-SubCell"/>
</dbReference>
<evidence type="ECO:0000256" key="1">
    <source>
        <dbReference type="ARBA" id="ARBA00004651"/>
    </source>
</evidence>
<sequence>MRGTGRGAHRSGDRPGRGPARRRRPGLIVGFFAVAAGDIEVGAATTAALYFHGLFNPIGGLLSQLDTVQDAGASLARLVGVLRLDRAVDSPSGTPATGCGCGTSATTTKPVTRCCGGCHCRCRRRAAWCWSARAGPARPPWSSWSPGCCNPAKGWSRWVRGRRAP</sequence>
<accession>A0A2N9JEV1</accession>
<evidence type="ECO:0000313" key="7">
    <source>
        <dbReference type="EMBL" id="SPD86627.1"/>
    </source>
</evidence>
<feature type="transmembrane region" description="Helical" evidence="6">
    <location>
        <begin position="27"/>
        <end position="51"/>
    </location>
</feature>
<evidence type="ECO:0000256" key="4">
    <source>
        <dbReference type="ARBA" id="ARBA00023136"/>
    </source>
</evidence>
<dbReference type="Gene3D" id="1.20.1560.10">
    <property type="entry name" value="ABC transporter type 1, transmembrane domain"/>
    <property type="match status" value="1"/>
</dbReference>
<dbReference type="SUPFAM" id="SSF90123">
    <property type="entry name" value="ABC transporter transmembrane region"/>
    <property type="match status" value="1"/>
</dbReference>
<evidence type="ECO:0000256" key="3">
    <source>
        <dbReference type="ARBA" id="ARBA00022989"/>
    </source>
</evidence>
<feature type="region of interest" description="Disordered" evidence="5">
    <location>
        <begin position="1"/>
        <end position="22"/>
    </location>
</feature>
<organism evidence="7 8">
    <name type="scientific">Micropruina glycogenica</name>
    <dbReference type="NCBI Taxonomy" id="75385"/>
    <lineage>
        <taxon>Bacteria</taxon>
        <taxon>Bacillati</taxon>
        <taxon>Actinomycetota</taxon>
        <taxon>Actinomycetes</taxon>
        <taxon>Propionibacteriales</taxon>
        <taxon>Nocardioidaceae</taxon>
        <taxon>Micropruina</taxon>
    </lineage>
</organism>
<dbReference type="InterPro" id="IPR036640">
    <property type="entry name" value="ABC1_TM_sf"/>
</dbReference>
<keyword evidence="4 6" id="KW-0472">Membrane</keyword>
<keyword evidence="8" id="KW-1185">Reference proteome</keyword>
<dbReference type="GO" id="GO:0005524">
    <property type="term" value="F:ATP binding"/>
    <property type="evidence" value="ECO:0007669"/>
    <property type="project" value="InterPro"/>
</dbReference>
<keyword evidence="2 6" id="KW-0812">Transmembrane</keyword>
<proteinExistence type="predicted"/>
<dbReference type="AlphaFoldDB" id="A0A2N9JEV1"/>
<evidence type="ECO:0000256" key="2">
    <source>
        <dbReference type="ARBA" id="ARBA00022692"/>
    </source>
</evidence>
<protein>
    <submittedName>
        <fullName evidence="7">Uncharacterized protein</fullName>
    </submittedName>
</protein>
<name>A0A2N9JEV1_9ACTN</name>